<name>A0A1J5RTK7_9ZZZZ</name>
<gene>
    <name evidence="7" type="primary">htrB_9</name>
    <name evidence="7" type="ORF">GALL_189470</name>
</gene>
<dbReference type="GO" id="GO:0005886">
    <property type="term" value="C:plasma membrane"/>
    <property type="evidence" value="ECO:0007669"/>
    <property type="project" value="UniProtKB-SubCell"/>
</dbReference>
<keyword evidence="5" id="KW-0472">Membrane</keyword>
<comment type="caution">
    <text evidence="7">The sequence shown here is derived from an EMBL/GenBank/DDBJ whole genome shotgun (WGS) entry which is preliminary data.</text>
</comment>
<proteinExistence type="predicted"/>
<keyword evidence="6 7" id="KW-0012">Acyltransferase</keyword>
<dbReference type="CDD" id="cd07984">
    <property type="entry name" value="LPLAT_LABLAT-like"/>
    <property type="match status" value="1"/>
</dbReference>
<dbReference type="PIRSF" id="PIRSF026649">
    <property type="entry name" value="MsbB"/>
    <property type="match status" value="1"/>
</dbReference>
<evidence type="ECO:0000256" key="1">
    <source>
        <dbReference type="ARBA" id="ARBA00004533"/>
    </source>
</evidence>
<dbReference type="Pfam" id="PF03279">
    <property type="entry name" value="Lip_A_acyltrans"/>
    <property type="match status" value="1"/>
</dbReference>
<keyword evidence="3" id="KW-0997">Cell inner membrane</keyword>
<evidence type="ECO:0000313" key="7">
    <source>
        <dbReference type="EMBL" id="OIQ99033.1"/>
    </source>
</evidence>
<evidence type="ECO:0000256" key="2">
    <source>
        <dbReference type="ARBA" id="ARBA00022475"/>
    </source>
</evidence>
<keyword evidence="2" id="KW-1003">Cell membrane</keyword>
<dbReference type="GO" id="GO:0016746">
    <property type="term" value="F:acyltransferase activity"/>
    <property type="evidence" value="ECO:0007669"/>
    <property type="project" value="UniProtKB-KW"/>
</dbReference>
<dbReference type="PANTHER" id="PTHR30606">
    <property type="entry name" value="LIPID A BIOSYNTHESIS LAUROYL ACYLTRANSFERASE"/>
    <property type="match status" value="1"/>
</dbReference>
<dbReference type="AlphaFoldDB" id="A0A1J5RTK7"/>
<evidence type="ECO:0000256" key="3">
    <source>
        <dbReference type="ARBA" id="ARBA00022519"/>
    </source>
</evidence>
<evidence type="ECO:0000256" key="6">
    <source>
        <dbReference type="ARBA" id="ARBA00023315"/>
    </source>
</evidence>
<comment type="subcellular location">
    <subcellularLocation>
        <location evidence="1">Cell inner membrane</location>
    </subcellularLocation>
</comment>
<evidence type="ECO:0000256" key="5">
    <source>
        <dbReference type="ARBA" id="ARBA00023136"/>
    </source>
</evidence>
<reference evidence="7" key="1">
    <citation type="submission" date="2016-10" db="EMBL/GenBank/DDBJ databases">
        <title>Sequence of Gallionella enrichment culture.</title>
        <authorList>
            <person name="Poehlein A."/>
            <person name="Muehling M."/>
            <person name="Daniel R."/>
        </authorList>
    </citation>
    <scope>NUCLEOTIDE SEQUENCE</scope>
</reference>
<evidence type="ECO:0000256" key="4">
    <source>
        <dbReference type="ARBA" id="ARBA00022679"/>
    </source>
</evidence>
<dbReference type="NCBIfam" id="NF006487">
    <property type="entry name" value="PRK08905.1"/>
    <property type="match status" value="1"/>
</dbReference>
<dbReference type="InterPro" id="IPR004960">
    <property type="entry name" value="LipA_acyltrans"/>
</dbReference>
<organism evidence="7">
    <name type="scientific">mine drainage metagenome</name>
    <dbReference type="NCBI Taxonomy" id="410659"/>
    <lineage>
        <taxon>unclassified sequences</taxon>
        <taxon>metagenomes</taxon>
        <taxon>ecological metagenomes</taxon>
    </lineage>
</organism>
<sequence length="282" mass="31398">MAFLFRFLARLPLPLLHNLGALAGWLVYAASPTYRRHLRENTAQAGVEKARPAAVAEAGKSILELPKIWLRPQEEVIERIVRVFGWELVEAAWREQRGILFLTPHLGCYEITAQYYAARRPITVLYRPPKRTWLASLLEQGRGANLKLAPADFSGVRLLMRALRRREAVGILPDQVPGQGEGVWAPFFGRPAYTMTLAVRLAEAGATVLLAYAERLAYGAGYRLHLRTLAAPLAGTLAERAAQLNGELELLVRECPEQYLWGYNRYKVPAGVSGPGVRAESC</sequence>
<dbReference type="EC" id="2.3.1.-" evidence="7"/>
<protein>
    <submittedName>
        <fullName evidence="7">Lipid A biosynthesis lauroyl acyltransferase</fullName>
        <ecNumber evidence="7">2.3.1.-</ecNumber>
    </submittedName>
</protein>
<dbReference type="GO" id="GO:1901137">
    <property type="term" value="P:carbohydrate derivative biosynthetic process"/>
    <property type="evidence" value="ECO:0007669"/>
    <property type="project" value="UniProtKB-ARBA"/>
</dbReference>
<dbReference type="EMBL" id="MLJW01000111">
    <property type="protein sequence ID" value="OIQ99033.1"/>
    <property type="molecule type" value="Genomic_DNA"/>
</dbReference>
<accession>A0A1J5RTK7</accession>
<dbReference type="GO" id="GO:0008610">
    <property type="term" value="P:lipid biosynthetic process"/>
    <property type="evidence" value="ECO:0007669"/>
    <property type="project" value="UniProtKB-ARBA"/>
</dbReference>
<keyword evidence="4 7" id="KW-0808">Transferase</keyword>
<dbReference type="PANTHER" id="PTHR30606:SF10">
    <property type="entry name" value="PHOSPHATIDYLINOSITOL MANNOSIDE ACYLTRANSFERASE"/>
    <property type="match status" value="1"/>
</dbReference>